<keyword evidence="2" id="KW-0472">Membrane</keyword>
<dbReference type="RefSeq" id="WP_373654087.1">
    <property type="nucleotide sequence ID" value="NZ_JBGUAW010000001.1"/>
</dbReference>
<evidence type="ECO:0000313" key="4">
    <source>
        <dbReference type="Proteomes" id="UP001575181"/>
    </source>
</evidence>
<keyword evidence="2" id="KW-0812">Transmembrane</keyword>
<evidence type="ECO:0000256" key="2">
    <source>
        <dbReference type="SAM" id="Phobius"/>
    </source>
</evidence>
<evidence type="ECO:0000256" key="1">
    <source>
        <dbReference type="SAM" id="Coils"/>
    </source>
</evidence>
<sequence length="195" mass="21722">MIRINLLPYREQRRKAQLRRDGIGAGIFLVIVAGLLVATYLHLQGVESRHKARVEYMKTALSKIRDQLDEVDKLKEKRADLVKKLGVIKDLQEGRDRSVRLFETLGRAVPEEVSLQSVRQQDSGLQLEGEARSNSDISSFMRRLEASDLFADPDLEVITNSNRNGNPVKTFKMGVRMADAAQGSGEKDGDSGKGG</sequence>
<evidence type="ECO:0000313" key="3">
    <source>
        <dbReference type="EMBL" id="MFA9459296.1"/>
    </source>
</evidence>
<dbReference type="PANTHER" id="PTHR40278:SF2">
    <property type="entry name" value="TYPE IV PILUS INNER MEMBRANE COMPONENT PILN"/>
    <property type="match status" value="1"/>
</dbReference>
<proteinExistence type="predicted"/>
<name>A0ABV4TRX7_9GAMM</name>
<keyword evidence="2" id="KW-1133">Transmembrane helix</keyword>
<dbReference type="EMBL" id="JBGUAW010000001">
    <property type="protein sequence ID" value="MFA9459296.1"/>
    <property type="molecule type" value="Genomic_DNA"/>
</dbReference>
<comment type="caution">
    <text evidence="3">The sequence shown here is derived from an EMBL/GenBank/DDBJ whole genome shotgun (WGS) entry which is preliminary data.</text>
</comment>
<feature type="transmembrane region" description="Helical" evidence="2">
    <location>
        <begin position="21"/>
        <end position="43"/>
    </location>
</feature>
<keyword evidence="4" id="KW-1185">Reference proteome</keyword>
<gene>
    <name evidence="3" type="ORF">ACERLL_00460</name>
</gene>
<reference evidence="3 4" key="1">
    <citation type="submission" date="2024-08" db="EMBL/GenBank/DDBJ databases">
        <title>Whole-genome sequencing of halo(alkali)philic microorganisms from hypersaline lakes.</title>
        <authorList>
            <person name="Sorokin D.Y."/>
            <person name="Merkel A.Y."/>
            <person name="Messina E."/>
            <person name="Yakimov M."/>
        </authorList>
    </citation>
    <scope>NUCLEOTIDE SEQUENCE [LARGE SCALE GENOMIC DNA]</scope>
    <source>
        <strain evidence="3 4">Cl-TMA</strain>
    </source>
</reference>
<keyword evidence="1" id="KW-0175">Coiled coil</keyword>
<accession>A0ABV4TRX7</accession>
<dbReference type="PANTHER" id="PTHR40278">
    <property type="entry name" value="DNA UTILIZATION PROTEIN HOFN"/>
    <property type="match status" value="1"/>
</dbReference>
<protein>
    <submittedName>
        <fullName evidence="3">PilN domain-containing protein</fullName>
    </submittedName>
</protein>
<feature type="coiled-coil region" evidence="1">
    <location>
        <begin position="57"/>
        <end position="84"/>
    </location>
</feature>
<dbReference type="InterPro" id="IPR052534">
    <property type="entry name" value="Extracell_DNA_Util/SecSys_Comp"/>
</dbReference>
<dbReference type="InterPro" id="IPR007813">
    <property type="entry name" value="PilN"/>
</dbReference>
<dbReference type="Pfam" id="PF05137">
    <property type="entry name" value="PilN"/>
    <property type="match status" value="1"/>
</dbReference>
<organism evidence="3 4">
    <name type="scientific">Thiohalorhabdus methylotrophus</name>
    <dbReference type="NCBI Taxonomy" id="3242694"/>
    <lineage>
        <taxon>Bacteria</taxon>
        <taxon>Pseudomonadati</taxon>
        <taxon>Pseudomonadota</taxon>
        <taxon>Gammaproteobacteria</taxon>
        <taxon>Thiohalorhabdales</taxon>
        <taxon>Thiohalorhabdaceae</taxon>
        <taxon>Thiohalorhabdus</taxon>
    </lineage>
</organism>
<dbReference type="Proteomes" id="UP001575181">
    <property type="component" value="Unassembled WGS sequence"/>
</dbReference>